<feature type="domain" description="Methyltransferase type 11" evidence="2">
    <location>
        <begin position="32"/>
        <end position="84"/>
    </location>
</feature>
<sequence length="568" mass="63201">MNTLEKDMVKVDLGCGLAKSPGFIGVDRAPMPGVDVVADLNKRLPFEDDSVDLIVASHSLEHVADITATMKELYRICKHGAQICIIAPYFEQKLNVANPYHIVPFNEHTARFFTSSRTAGTDSAQYWHPHAVSWGLAESDNSHLGVDFRLAGLEFFYFPEFLGLSEENKLFARRHMWDVCDQMVCQLVVWKKSDASDEAVREEIETMSFFEPAFINERRKKDATLIAQQGTRAPVMQQIKSALGELLQPDAAMVSRVDDLHRACVAIEDSRSKVRAEMDGRLAQMHSAIAGNTIEIADLKVAAAEVGHARRLADSEMSRMRAELEQLAMQVTATRDSLDRQQAEYRRQQNELAAARRALDCQRHENGHLTASLKEQARAVEHASATVSMQSVLLHQAWADAISWSNEALLYKRRRVVRLTNWFRGGDNLAPNLPPAFSGLLGAISAGARVVLGDDLRGRPFNAYSLRPGIGNPRTLEIGVHVAVKNLADSIGVEIVTGGDRIVFHQTISLDHSWDHGPVRFSLEGLALSSQEPIELRLFSPAASSPIFPIEVRRGRGSRKRSILCRWS</sequence>
<dbReference type="InterPro" id="IPR013216">
    <property type="entry name" value="Methyltransf_11"/>
</dbReference>
<proteinExistence type="predicted"/>
<feature type="coiled-coil region" evidence="1">
    <location>
        <begin position="310"/>
        <end position="365"/>
    </location>
</feature>
<dbReference type="Pfam" id="PF08241">
    <property type="entry name" value="Methyltransf_11"/>
    <property type="match status" value="1"/>
</dbReference>
<evidence type="ECO:0000313" key="3">
    <source>
        <dbReference type="EMBL" id="KDR39907.1"/>
    </source>
</evidence>
<dbReference type="Proteomes" id="UP000027466">
    <property type="component" value="Unassembled WGS sequence"/>
</dbReference>
<keyword evidence="1" id="KW-0175">Coiled coil</keyword>
<dbReference type="Gene3D" id="3.40.50.150">
    <property type="entry name" value="Vaccinia Virus protein VP39"/>
    <property type="match status" value="1"/>
</dbReference>
<dbReference type="AlphaFoldDB" id="A0A069PHR8"/>
<evidence type="ECO:0000256" key="1">
    <source>
        <dbReference type="SAM" id="Coils"/>
    </source>
</evidence>
<dbReference type="InterPro" id="IPR029063">
    <property type="entry name" value="SAM-dependent_MTases_sf"/>
</dbReference>
<organism evidence="3 4">
    <name type="scientific">Caballeronia glathei</name>
    <dbReference type="NCBI Taxonomy" id="60547"/>
    <lineage>
        <taxon>Bacteria</taxon>
        <taxon>Pseudomonadati</taxon>
        <taxon>Pseudomonadota</taxon>
        <taxon>Betaproteobacteria</taxon>
        <taxon>Burkholderiales</taxon>
        <taxon>Burkholderiaceae</taxon>
        <taxon>Caballeronia</taxon>
    </lineage>
</organism>
<comment type="caution">
    <text evidence="3">The sequence shown here is derived from an EMBL/GenBank/DDBJ whole genome shotgun (WGS) entry which is preliminary data.</text>
</comment>
<accession>A0A069PHR8</accession>
<reference evidence="3 4" key="1">
    <citation type="submission" date="2014-03" db="EMBL/GenBank/DDBJ databases">
        <title>Draft Genome Sequences of Four Burkholderia Strains.</title>
        <authorList>
            <person name="Liu X.Y."/>
            <person name="Li C.X."/>
            <person name="Xu J.H."/>
        </authorList>
    </citation>
    <scope>NUCLEOTIDE SEQUENCE [LARGE SCALE GENOMIC DNA]</scope>
    <source>
        <strain evidence="3 4">DSM 50014</strain>
    </source>
</reference>
<gene>
    <name evidence="3" type="ORF">BG61_28410</name>
</gene>
<dbReference type="GO" id="GO:0008757">
    <property type="term" value="F:S-adenosylmethionine-dependent methyltransferase activity"/>
    <property type="evidence" value="ECO:0007669"/>
    <property type="project" value="InterPro"/>
</dbReference>
<dbReference type="EMBL" id="JFHC01000049">
    <property type="protein sequence ID" value="KDR39907.1"/>
    <property type="molecule type" value="Genomic_DNA"/>
</dbReference>
<name>A0A069PHR8_9BURK</name>
<protein>
    <recommendedName>
        <fullName evidence="2">Methyltransferase type 11 domain-containing protein</fullName>
    </recommendedName>
</protein>
<dbReference type="SUPFAM" id="SSF53335">
    <property type="entry name" value="S-adenosyl-L-methionine-dependent methyltransferases"/>
    <property type="match status" value="1"/>
</dbReference>
<evidence type="ECO:0000313" key="4">
    <source>
        <dbReference type="Proteomes" id="UP000027466"/>
    </source>
</evidence>
<dbReference type="CDD" id="cd02440">
    <property type="entry name" value="AdoMet_MTases"/>
    <property type="match status" value="1"/>
</dbReference>
<evidence type="ECO:0000259" key="2">
    <source>
        <dbReference type="Pfam" id="PF08241"/>
    </source>
</evidence>
<keyword evidence="4" id="KW-1185">Reference proteome</keyword>